<name>A0A7Y9I8D2_9ACTN</name>
<organism evidence="2 3">
    <name type="scientific">Microlunatus parietis</name>
    <dbReference type="NCBI Taxonomy" id="682979"/>
    <lineage>
        <taxon>Bacteria</taxon>
        <taxon>Bacillati</taxon>
        <taxon>Actinomycetota</taxon>
        <taxon>Actinomycetes</taxon>
        <taxon>Propionibacteriales</taxon>
        <taxon>Propionibacteriaceae</taxon>
        <taxon>Microlunatus</taxon>
    </lineage>
</organism>
<evidence type="ECO:0000313" key="3">
    <source>
        <dbReference type="Proteomes" id="UP000569914"/>
    </source>
</evidence>
<sequence>MHLIEQGARLMQVVRRRQRALSAGEVVTVIMVCAVAMGEVRGGELVEHLTQRPHACHQVTEHGVRVGRIVEDATGVRETAQRF</sequence>
<proteinExistence type="predicted"/>
<evidence type="ECO:0000256" key="1">
    <source>
        <dbReference type="SAM" id="Phobius"/>
    </source>
</evidence>
<feature type="transmembrane region" description="Helical" evidence="1">
    <location>
        <begin position="20"/>
        <end position="38"/>
    </location>
</feature>
<evidence type="ECO:0000313" key="2">
    <source>
        <dbReference type="EMBL" id="NYE72097.1"/>
    </source>
</evidence>
<keyword evidence="3" id="KW-1185">Reference proteome</keyword>
<keyword evidence="1" id="KW-0812">Transmembrane</keyword>
<keyword evidence="1" id="KW-1133">Transmembrane helix</keyword>
<keyword evidence="1" id="KW-0472">Membrane</keyword>
<protein>
    <submittedName>
        <fullName evidence="2">Uncharacterized protein</fullName>
    </submittedName>
</protein>
<accession>A0A7Y9I8D2</accession>
<gene>
    <name evidence="2" type="ORF">BKA15_003426</name>
</gene>
<dbReference type="AlphaFoldDB" id="A0A7Y9I8D2"/>
<reference evidence="2 3" key="1">
    <citation type="submission" date="2020-07" db="EMBL/GenBank/DDBJ databases">
        <title>Sequencing the genomes of 1000 actinobacteria strains.</title>
        <authorList>
            <person name="Klenk H.-P."/>
        </authorList>
    </citation>
    <scope>NUCLEOTIDE SEQUENCE [LARGE SCALE GENOMIC DNA]</scope>
    <source>
        <strain evidence="2 3">DSM 22083</strain>
    </source>
</reference>
<comment type="caution">
    <text evidence="2">The sequence shown here is derived from an EMBL/GenBank/DDBJ whole genome shotgun (WGS) entry which is preliminary data.</text>
</comment>
<dbReference type="EMBL" id="JACCBU010000001">
    <property type="protein sequence ID" value="NYE72097.1"/>
    <property type="molecule type" value="Genomic_DNA"/>
</dbReference>
<dbReference type="Proteomes" id="UP000569914">
    <property type="component" value="Unassembled WGS sequence"/>
</dbReference>
<dbReference type="RefSeq" id="WP_179752688.1">
    <property type="nucleotide sequence ID" value="NZ_JACCBU010000001.1"/>
</dbReference>